<dbReference type="RefSeq" id="WP_149770768.1">
    <property type="nucleotide sequence ID" value="NZ_VDFQ02000005.1"/>
</dbReference>
<comment type="caution">
    <text evidence="2">The sequence shown here is derived from an EMBL/GenBank/DDBJ whole genome shotgun (WGS) entry which is preliminary data.</text>
</comment>
<dbReference type="Proteomes" id="UP000307768">
    <property type="component" value="Unassembled WGS sequence"/>
</dbReference>
<protein>
    <submittedName>
        <fullName evidence="2">Uncharacterized protein</fullName>
    </submittedName>
</protein>
<proteinExistence type="predicted"/>
<feature type="region of interest" description="Disordered" evidence="1">
    <location>
        <begin position="1"/>
        <end position="34"/>
    </location>
</feature>
<dbReference type="EMBL" id="VDFQ02000005">
    <property type="protein sequence ID" value="KAA1420599.1"/>
    <property type="molecule type" value="Genomic_DNA"/>
</dbReference>
<dbReference type="AlphaFoldDB" id="A0A5Q6RRE0"/>
<evidence type="ECO:0000256" key="1">
    <source>
        <dbReference type="SAM" id="MobiDB-lite"/>
    </source>
</evidence>
<dbReference type="OrthoDB" id="3829815at2"/>
<sequence>MSDHPDPAPTTTGRTRRPTRDLSTMGQSDVRPERPRIIAWCPGAGTPSAPILAALRAEGFDVWIGSRREPAGNFEVSFLAADAERVRAIIAAVDPAATPLTVGR</sequence>
<gene>
    <name evidence="2" type="ORF">FE697_016760</name>
</gene>
<reference evidence="2 3" key="1">
    <citation type="submission" date="2019-09" db="EMBL/GenBank/DDBJ databases">
        <title>Mumia zhuanghuii sp. nov. isolated from the intestinal contents of plateau pika (Ochotona curzoniae) in the Qinghai-Tibet plateau of China.</title>
        <authorList>
            <person name="Tian Z."/>
        </authorList>
    </citation>
    <scope>NUCLEOTIDE SEQUENCE [LARGE SCALE GENOMIC DNA]</scope>
    <source>
        <strain evidence="3">350</strain>
    </source>
</reference>
<name>A0A5Q6RRE0_9ACTN</name>
<organism evidence="2 3">
    <name type="scientific">Mumia zhuanghuii</name>
    <dbReference type="NCBI Taxonomy" id="2585211"/>
    <lineage>
        <taxon>Bacteria</taxon>
        <taxon>Bacillati</taxon>
        <taxon>Actinomycetota</taxon>
        <taxon>Actinomycetes</taxon>
        <taxon>Propionibacteriales</taxon>
        <taxon>Nocardioidaceae</taxon>
        <taxon>Mumia</taxon>
    </lineage>
</organism>
<evidence type="ECO:0000313" key="2">
    <source>
        <dbReference type="EMBL" id="KAA1420599.1"/>
    </source>
</evidence>
<evidence type="ECO:0000313" key="3">
    <source>
        <dbReference type="Proteomes" id="UP000307768"/>
    </source>
</evidence>
<accession>A0A5Q6RRE0</accession>